<sequence length="72" mass="7716">MRFQARVSDSSPADVSAQHAIPPAELELGHWLQAAQILPADVACIACLHNYSLQNKVQQSNGSDALPPSPRP</sequence>
<name>A0A9D4V308_ADICA</name>
<comment type="caution">
    <text evidence="1">The sequence shown here is derived from an EMBL/GenBank/DDBJ whole genome shotgun (WGS) entry which is preliminary data.</text>
</comment>
<dbReference type="EMBL" id="JABFUD020000006">
    <property type="protein sequence ID" value="KAI5078840.1"/>
    <property type="molecule type" value="Genomic_DNA"/>
</dbReference>
<reference evidence="1" key="1">
    <citation type="submission" date="2021-01" db="EMBL/GenBank/DDBJ databases">
        <title>Adiantum capillus-veneris genome.</title>
        <authorList>
            <person name="Fang Y."/>
            <person name="Liao Q."/>
        </authorList>
    </citation>
    <scope>NUCLEOTIDE SEQUENCE</scope>
    <source>
        <strain evidence="1">H3</strain>
        <tissue evidence="1">Leaf</tissue>
    </source>
</reference>
<keyword evidence="2" id="KW-1185">Reference proteome</keyword>
<evidence type="ECO:0000313" key="2">
    <source>
        <dbReference type="Proteomes" id="UP000886520"/>
    </source>
</evidence>
<dbReference type="AlphaFoldDB" id="A0A9D4V308"/>
<gene>
    <name evidence="1" type="ORF">GOP47_0006511</name>
</gene>
<protein>
    <submittedName>
        <fullName evidence="1">Uncharacterized protein</fullName>
    </submittedName>
</protein>
<organism evidence="1 2">
    <name type="scientific">Adiantum capillus-veneris</name>
    <name type="common">Maidenhair fern</name>
    <dbReference type="NCBI Taxonomy" id="13818"/>
    <lineage>
        <taxon>Eukaryota</taxon>
        <taxon>Viridiplantae</taxon>
        <taxon>Streptophyta</taxon>
        <taxon>Embryophyta</taxon>
        <taxon>Tracheophyta</taxon>
        <taxon>Polypodiopsida</taxon>
        <taxon>Polypodiidae</taxon>
        <taxon>Polypodiales</taxon>
        <taxon>Pteridineae</taxon>
        <taxon>Pteridaceae</taxon>
        <taxon>Vittarioideae</taxon>
        <taxon>Adiantum</taxon>
    </lineage>
</organism>
<evidence type="ECO:0000313" key="1">
    <source>
        <dbReference type="EMBL" id="KAI5078840.1"/>
    </source>
</evidence>
<dbReference type="Proteomes" id="UP000886520">
    <property type="component" value="Chromosome 6"/>
</dbReference>
<accession>A0A9D4V308</accession>
<proteinExistence type="predicted"/>